<reference evidence="3 4" key="1">
    <citation type="submission" date="2022-01" db="EMBL/GenBank/DDBJ databases">
        <authorList>
            <person name="Xiong W."/>
            <person name="Schranz E."/>
        </authorList>
    </citation>
    <scope>NUCLEOTIDE SEQUENCE [LARGE SCALE GENOMIC DNA]</scope>
</reference>
<dbReference type="SMART" id="SM00248">
    <property type="entry name" value="ANK"/>
    <property type="match status" value="3"/>
</dbReference>
<keyword evidence="1" id="KW-0040">ANK repeat</keyword>
<dbReference type="InterPro" id="IPR002110">
    <property type="entry name" value="Ankyrin_rpt"/>
</dbReference>
<gene>
    <name evidence="3" type="ORF">LVIROSA_LOCUS27065</name>
</gene>
<dbReference type="EMBL" id="CAKMRJ010005412">
    <property type="protein sequence ID" value="CAH1440962.1"/>
    <property type="molecule type" value="Genomic_DNA"/>
</dbReference>
<sequence>MLCHQTLLASLQYLSLIIIWEGFGRQCYFDSVHNKFKEMPRKVSYGVDFDEEYDAYDDYCDEYDYNHGNGIEEHDTECRMQKLVYYRNDLCINTSRNVHVLFFLQECENPLIHAARQGHTSTAKYLIEHGGNPKLSSELGAIALHLVAGIVNNELMEALLSIGVEIDSQSDVGTPLVWVVDHGQQDALKLLLKHKANILKNLWKILKR</sequence>
<keyword evidence="4" id="KW-1185">Reference proteome</keyword>
<evidence type="ECO:0000313" key="3">
    <source>
        <dbReference type="EMBL" id="CAH1440962.1"/>
    </source>
</evidence>
<feature type="repeat" description="ANK" evidence="1">
    <location>
        <begin position="139"/>
        <end position="171"/>
    </location>
</feature>
<comment type="caution">
    <text evidence="3">The sequence shown here is derived from an EMBL/GenBank/DDBJ whole genome shotgun (WGS) entry which is preliminary data.</text>
</comment>
<dbReference type="SUPFAM" id="SSF48403">
    <property type="entry name" value="Ankyrin repeat"/>
    <property type="match status" value="1"/>
</dbReference>
<dbReference type="PANTHER" id="PTHR46224:SF6">
    <property type="entry name" value="ANKYRIN REPEAT FAMILY PROTEIN"/>
    <property type="match status" value="1"/>
</dbReference>
<proteinExistence type="predicted"/>
<feature type="chain" id="PRO_5043325448" evidence="2">
    <location>
        <begin position="25"/>
        <end position="208"/>
    </location>
</feature>
<dbReference type="PROSITE" id="PS50088">
    <property type="entry name" value="ANK_REPEAT"/>
    <property type="match status" value="2"/>
</dbReference>
<dbReference type="PANTHER" id="PTHR46224">
    <property type="entry name" value="ANKYRIN REPEAT FAMILY PROTEIN"/>
    <property type="match status" value="1"/>
</dbReference>
<dbReference type="AlphaFoldDB" id="A0AAU9NSS7"/>
<accession>A0AAU9NSS7</accession>
<organism evidence="3 4">
    <name type="scientific">Lactuca virosa</name>
    <dbReference type="NCBI Taxonomy" id="75947"/>
    <lineage>
        <taxon>Eukaryota</taxon>
        <taxon>Viridiplantae</taxon>
        <taxon>Streptophyta</taxon>
        <taxon>Embryophyta</taxon>
        <taxon>Tracheophyta</taxon>
        <taxon>Spermatophyta</taxon>
        <taxon>Magnoliopsida</taxon>
        <taxon>eudicotyledons</taxon>
        <taxon>Gunneridae</taxon>
        <taxon>Pentapetalae</taxon>
        <taxon>asterids</taxon>
        <taxon>campanulids</taxon>
        <taxon>Asterales</taxon>
        <taxon>Asteraceae</taxon>
        <taxon>Cichorioideae</taxon>
        <taxon>Cichorieae</taxon>
        <taxon>Lactucinae</taxon>
        <taxon>Lactuca</taxon>
    </lineage>
</organism>
<evidence type="ECO:0000313" key="4">
    <source>
        <dbReference type="Proteomes" id="UP001157418"/>
    </source>
</evidence>
<dbReference type="Gene3D" id="1.25.40.20">
    <property type="entry name" value="Ankyrin repeat-containing domain"/>
    <property type="match status" value="1"/>
</dbReference>
<evidence type="ECO:0000256" key="2">
    <source>
        <dbReference type="SAM" id="SignalP"/>
    </source>
</evidence>
<protein>
    <submittedName>
        <fullName evidence="3">Uncharacterized protein</fullName>
    </submittedName>
</protein>
<name>A0AAU9NSS7_9ASTR</name>
<dbReference type="Pfam" id="PF12796">
    <property type="entry name" value="Ank_2"/>
    <property type="match status" value="1"/>
</dbReference>
<dbReference type="InterPro" id="IPR051616">
    <property type="entry name" value="Cul2-RING_E3_ligase_SR"/>
</dbReference>
<feature type="signal peptide" evidence="2">
    <location>
        <begin position="1"/>
        <end position="24"/>
    </location>
</feature>
<feature type="repeat" description="ANK" evidence="1">
    <location>
        <begin position="106"/>
        <end position="138"/>
    </location>
</feature>
<evidence type="ECO:0000256" key="1">
    <source>
        <dbReference type="PROSITE-ProRule" id="PRU00023"/>
    </source>
</evidence>
<keyword evidence="2" id="KW-0732">Signal</keyword>
<dbReference type="Proteomes" id="UP001157418">
    <property type="component" value="Unassembled WGS sequence"/>
</dbReference>
<dbReference type="InterPro" id="IPR036770">
    <property type="entry name" value="Ankyrin_rpt-contain_sf"/>
</dbReference>